<feature type="domain" description="Thiol:disulfide interchange protein DsbD N-terminal" evidence="2">
    <location>
        <begin position="48"/>
        <end position="150"/>
    </location>
</feature>
<feature type="signal peptide" evidence="1">
    <location>
        <begin position="1"/>
        <end position="25"/>
    </location>
</feature>
<dbReference type="Pfam" id="PF11412">
    <property type="entry name" value="DsbD_N"/>
    <property type="match status" value="1"/>
</dbReference>
<comment type="caution">
    <text evidence="3">The sequence shown here is derived from an EMBL/GenBank/DDBJ whole genome shotgun (WGS) entry which is preliminary data.</text>
</comment>
<reference evidence="4" key="1">
    <citation type="journal article" date="2019" name="Int. J. Syst. Evol. Microbiol.">
        <title>The Global Catalogue of Microorganisms (GCM) 10K type strain sequencing project: providing services to taxonomists for standard genome sequencing and annotation.</title>
        <authorList>
            <consortium name="The Broad Institute Genomics Platform"/>
            <consortium name="The Broad Institute Genome Sequencing Center for Infectious Disease"/>
            <person name="Wu L."/>
            <person name="Ma J."/>
        </authorList>
    </citation>
    <scope>NUCLEOTIDE SEQUENCE [LARGE SCALE GENOMIC DNA]</scope>
    <source>
        <strain evidence="4">ZS-35-S2</strain>
    </source>
</reference>
<keyword evidence="1" id="KW-0732">Signal</keyword>
<organism evidence="3 4">
    <name type="scientific">Aureimonas populi</name>
    <dbReference type="NCBI Taxonomy" id="1701758"/>
    <lineage>
        <taxon>Bacteria</taxon>
        <taxon>Pseudomonadati</taxon>
        <taxon>Pseudomonadota</taxon>
        <taxon>Alphaproteobacteria</taxon>
        <taxon>Hyphomicrobiales</taxon>
        <taxon>Aurantimonadaceae</taxon>
        <taxon>Aureimonas</taxon>
    </lineage>
</organism>
<protein>
    <submittedName>
        <fullName evidence="3">Protein-disulfide reductase DsbD domain-containing protein</fullName>
    </submittedName>
</protein>
<sequence length="259" mass="27268">MTKIASITPLFLACGLLVSAGPASAAPAGASVETTGAVLTLLAEPPAADGTLRGALVVELEPGWKTYWIDPGESGLAPQFDFSRSQGIETPDIRFPPPVRFREGDMVSNGYTNSPAFAFTALANDRTARIELSATIGLCREICVPLSVELAADPAAPLSMTDAMAIDRAFLALPRGGKTKLEGRLEGERLVVDLAGDTAPRDLFVAGHAGWRFGPSQAAASPGGTRYELPVHQRGPAPLERLDAVLIGEPSRDLRIDIR</sequence>
<evidence type="ECO:0000259" key="2">
    <source>
        <dbReference type="Pfam" id="PF11412"/>
    </source>
</evidence>
<dbReference type="RefSeq" id="WP_209736605.1">
    <property type="nucleotide sequence ID" value="NZ_CP072611.1"/>
</dbReference>
<evidence type="ECO:0000256" key="1">
    <source>
        <dbReference type="SAM" id="SignalP"/>
    </source>
</evidence>
<dbReference type="InterPro" id="IPR028250">
    <property type="entry name" value="DsbDN"/>
</dbReference>
<keyword evidence="4" id="KW-1185">Reference proteome</keyword>
<evidence type="ECO:0000313" key="4">
    <source>
        <dbReference type="Proteomes" id="UP001597371"/>
    </source>
</evidence>
<proteinExistence type="predicted"/>
<feature type="chain" id="PRO_5045183006" evidence="1">
    <location>
        <begin position="26"/>
        <end position="259"/>
    </location>
</feature>
<dbReference type="EMBL" id="JBHUIJ010000019">
    <property type="protein sequence ID" value="MFD2238594.1"/>
    <property type="molecule type" value="Genomic_DNA"/>
</dbReference>
<accession>A0ABW5CN29</accession>
<name>A0ABW5CN29_9HYPH</name>
<dbReference type="Proteomes" id="UP001597371">
    <property type="component" value="Unassembled WGS sequence"/>
</dbReference>
<gene>
    <name evidence="3" type="ORF">ACFSKQ_14150</name>
</gene>
<evidence type="ECO:0000313" key="3">
    <source>
        <dbReference type="EMBL" id="MFD2238594.1"/>
    </source>
</evidence>